<dbReference type="Proteomes" id="UP000828941">
    <property type="component" value="Chromosome 5"/>
</dbReference>
<organism evidence="1 2">
    <name type="scientific">Bauhinia variegata</name>
    <name type="common">Purple orchid tree</name>
    <name type="synonym">Phanera variegata</name>
    <dbReference type="NCBI Taxonomy" id="167791"/>
    <lineage>
        <taxon>Eukaryota</taxon>
        <taxon>Viridiplantae</taxon>
        <taxon>Streptophyta</taxon>
        <taxon>Embryophyta</taxon>
        <taxon>Tracheophyta</taxon>
        <taxon>Spermatophyta</taxon>
        <taxon>Magnoliopsida</taxon>
        <taxon>eudicotyledons</taxon>
        <taxon>Gunneridae</taxon>
        <taxon>Pentapetalae</taxon>
        <taxon>rosids</taxon>
        <taxon>fabids</taxon>
        <taxon>Fabales</taxon>
        <taxon>Fabaceae</taxon>
        <taxon>Cercidoideae</taxon>
        <taxon>Cercideae</taxon>
        <taxon>Bauhiniinae</taxon>
        <taxon>Bauhinia</taxon>
    </lineage>
</organism>
<comment type="caution">
    <text evidence="1">The sequence shown here is derived from an EMBL/GenBank/DDBJ whole genome shotgun (WGS) entry which is preliminary data.</text>
</comment>
<proteinExistence type="predicted"/>
<evidence type="ECO:0000313" key="1">
    <source>
        <dbReference type="EMBL" id="KAI4345941.1"/>
    </source>
</evidence>
<gene>
    <name evidence="1" type="ORF">L6164_013026</name>
</gene>
<dbReference type="EMBL" id="CM039430">
    <property type="protein sequence ID" value="KAI4345941.1"/>
    <property type="molecule type" value="Genomic_DNA"/>
</dbReference>
<evidence type="ECO:0000313" key="2">
    <source>
        <dbReference type="Proteomes" id="UP000828941"/>
    </source>
</evidence>
<sequence>METHHCTQPCSLLPQPCRPLPPAQYLVSPANPKPSSASRSSCSTRYRRWDSNAENVRSRKFDFNFRGRNETDDDEEEEKVDDFGKKRRWWSDESPGMEQETSGFWEEAVDSLWIFEVFRSFGWTLPVILLSWLLFNGPNAFLLALVLPLGQSALQLAFEKLWGNAESKPKPKPRMRRKRSTRAATGKQEEQEVTPKARGGKASYQSWMNENNGSVNRGNRDASGFGGWEDLDRSGPATGTSRVMDGAQRTPMEEGKLSRRERKRDTPLFLRLLIALFPFLGSWTKML</sequence>
<name>A0ACB9PC62_BAUVA</name>
<accession>A0ACB9PC62</accession>
<keyword evidence="2" id="KW-1185">Reference proteome</keyword>
<reference evidence="1 2" key="1">
    <citation type="journal article" date="2022" name="DNA Res.">
        <title>Chromosomal-level genome assembly of the orchid tree Bauhinia variegata (Leguminosae; Cercidoideae) supports the allotetraploid origin hypothesis of Bauhinia.</title>
        <authorList>
            <person name="Zhong Y."/>
            <person name="Chen Y."/>
            <person name="Zheng D."/>
            <person name="Pang J."/>
            <person name="Liu Y."/>
            <person name="Luo S."/>
            <person name="Meng S."/>
            <person name="Qian L."/>
            <person name="Wei D."/>
            <person name="Dai S."/>
            <person name="Zhou R."/>
        </authorList>
    </citation>
    <scope>NUCLEOTIDE SEQUENCE [LARGE SCALE GENOMIC DNA]</scope>
    <source>
        <strain evidence="1">BV-YZ2020</strain>
    </source>
</reference>
<protein>
    <submittedName>
        <fullName evidence="1">Uncharacterized protein</fullName>
    </submittedName>
</protein>